<comment type="similarity">
    <text evidence="2">Belongs to the autoinducer-2 exporter (AI-2E) (TC 2.A.86) family.</text>
</comment>
<dbReference type="GO" id="GO:0016020">
    <property type="term" value="C:membrane"/>
    <property type="evidence" value="ECO:0007669"/>
    <property type="project" value="UniProtKB-SubCell"/>
</dbReference>
<proteinExistence type="inferred from homology"/>
<feature type="transmembrane region" description="Helical" evidence="6">
    <location>
        <begin position="60"/>
        <end position="81"/>
    </location>
</feature>
<dbReference type="PANTHER" id="PTHR21716:SF4">
    <property type="entry name" value="TRANSMEMBRANE PROTEIN 245"/>
    <property type="match status" value="1"/>
</dbReference>
<sequence>MIHKLKGTFTSAIFIVLFLMLMSLVVLTPMLSMIILGAIFAYGIRPIARKIEPYLKFRSVAIVIAMIIVILPLILLLVFSINSIAQSAPIIAATAKNIDLNSLNSTNIQSSTMVQQYLPAEVYPYINSFMNTVNVELLDVAKSVTGYLLSFLESIPMIGLELFIFFTSTFYLARDGDKVWSYIQYAVPEEREEFFQKLSDEIRMVIKSIFFGHFLTAIIIGLMAGIGFYLLGYNYALFLGILAGFLQLIPVIGPWPTYTALAIYDILTGNYIRAVIVILFGIFLSASDIYIRPKISGKYADIHPLIFLLGFVCGPLLMGFVGFIIGPLVLGVTYAAILTYKNENKIISEEDTQVKDNIPVETSKSDK</sequence>
<evidence type="ECO:0000313" key="7">
    <source>
        <dbReference type="EMBL" id="SCG86602.1"/>
    </source>
</evidence>
<dbReference type="OrthoDB" id="137390at2157"/>
<evidence type="ECO:0000256" key="1">
    <source>
        <dbReference type="ARBA" id="ARBA00004141"/>
    </source>
</evidence>
<dbReference type="PANTHER" id="PTHR21716">
    <property type="entry name" value="TRANSMEMBRANE PROTEIN"/>
    <property type="match status" value="1"/>
</dbReference>
<dbReference type="Proteomes" id="UP000094707">
    <property type="component" value="Chromosome I"/>
</dbReference>
<organism evidence="7 8">
    <name type="scientific">Methanobacterium congolense</name>
    <dbReference type="NCBI Taxonomy" id="118062"/>
    <lineage>
        <taxon>Archaea</taxon>
        <taxon>Methanobacteriati</taxon>
        <taxon>Methanobacteriota</taxon>
        <taxon>Methanomada group</taxon>
        <taxon>Methanobacteria</taxon>
        <taxon>Methanobacteriales</taxon>
        <taxon>Methanobacteriaceae</taxon>
        <taxon>Methanobacterium</taxon>
    </lineage>
</organism>
<comment type="subcellular location">
    <subcellularLocation>
        <location evidence="1">Membrane</location>
        <topology evidence="1">Multi-pass membrane protein</topology>
    </subcellularLocation>
</comment>
<protein>
    <submittedName>
        <fullName evidence="7">UPF0118 membrane protein</fullName>
    </submittedName>
</protein>
<dbReference type="PATRIC" id="fig|129848.4.peg.2104"/>
<reference evidence="7 8" key="1">
    <citation type="submission" date="2016-08" db="EMBL/GenBank/DDBJ databases">
        <authorList>
            <person name="Seilhamer J.J."/>
        </authorList>
    </citation>
    <scope>NUCLEOTIDE SEQUENCE [LARGE SCALE GENOMIC DNA]</scope>
    <source>
        <strain evidence="7">Buetzberg</strain>
    </source>
</reference>
<evidence type="ECO:0000256" key="3">
    <source>
        <dbReference type="ARBA" id="ARBA00022692"/>
    </source>
</evidence>
<feature type="transmembrane region" description="Helical" evidence="6">
    <location>
        <begin position="209"/>
        <end position="231"/>
    </location>
</feature>
<feature type="transmembrane region" description="Helical" evidence="6">
    <location>
        <begin position="271"/>
        <end position="293"/>
    </location>
</feature>
<keyword evidence="4 6" id="KW-1133">Transmembrane helix</keyword>
<evidence type="ECO:0000256" key="6">
    <source>
        <dbReference type="SAM" id="Phobius"/>
    </source>
</evidence>
<evidence type="ECO:0000256" key="4">
    <source>
        <dbReference type="ARBA" id="ARBA00022989"/>
    </source>
</evidence>
<dbReference type="EMBL" id="LT607756">
    <property type="protein sequence ID" value="SCG86602.1"/>
    <property type="molecule type" value="Genomic_DNA"/>
</dbReference>
<accession>A0A1D3L4N5</accession>
<gene>
    <name evidence="7" type="ORF">MCBB_2059</name>
</gene>
<dbReference type="GeneID" id="30412894"/>
<keyword evidence="8" id="KW-1185">Reference proteome</keyword>
<feature type="transmembrane region" description="Helical" evidence="6">
    <location>
        <begin position="305"/>
        <end position="338"/>
    </location>
</feature>
<evidence type="ECO:0000313" key="8">
    <source>
        <dbReference type="Proteomes" id="UP000094707"/>
    </source>
</evidence>
<feature type="transmembrane region" description="Helical" evidence="6">
    <location>
        <begin position="12"/>
        <end position="40"/>
    </location>
</feature>
<dbReference type="STRING" id="118062.MCBB_2059"/>
<dbReference type="RefSeq" id="WP_071907650.1">
    <property type="nucleotide sequence ID" value="NZ_LT607756.1"/>
</dbReference>
<evidence type="ECO:0000256" key="5">
    <source>
        <dbReference type="ARBA" id="ARBA00023136"/>
    </source>
</evidence>
<dbReference type="KEGG" id="mcub:MCBB_2059"/>
<keyword evidence="3 6" id="KW-0812">Transmembrane</keyword>
<name>A0A1D3L4N5_9EURY</name>
<keyword evidence="5 6" id="KW-0472">Membrane</keyword>
<dbReference type="InterPro" id="IPR002549">
    <property type="entry name" value="AI-2E-like"/>
</dbReference>
<evidence type="ECO:0000256" key="2">
    <source>
        <dbReference type="ARBA" id="ARBA00009773"/>
    </source>
</evidence>
<dbReference type="Pfam" id="PF01594">
    <property type="entry name" value="AI-2E_transport"/>
    <property type="match status" value="1"/>
</dbReference>
<dbReference type="AlphaFoldDB" id="A0A1D3L4N5"/>
<feature type="transmembrane region" description="Helical" evidence="6">
    <location>
        <begin position="237"/>
        <end position="264"/>
    </location>
</feature>